<reference evidence="15" key="1">
    <citation type="submission" date="2023-08" db="EMBL/GenBank/DDBJ databases">
        <authorList>
            <person name="Chen Y."/>
            <person name="Shah S."/>
            <person name="Dougan E. K."/>
            <person name="Thang M."/>
            <person name="Chan C."/>
        </authorList>
    </citation>
    <scope>NUCLEOTIDE SEQUENCE</scope>
</reference>
<gene>
    <name evidence="15" type="ORF">EVOR1521_LOCUS2726</name>
</gene>
<evidence type="ECO:0000256" key="11">
    <source>
        <dbReference type="ARBA" id="ARBA00048336"/>
    </source>
</evidence>
<evidence type="ECO:0000256" key="8">
    <source>
        <dbReference type="ARBA" id="ARBA00022912"/>
    </source>
</evidence>
<comment type="cofactor">
    <cofactor evidence="1">
        <name>Mn(2+)</name>
        <dbReference type="ChEBI" id="CHEBI:29035"/>
    </cofactor>
</comment>
<comment type="subcellular location">
    <subcellularLocation>
        <location evidence="2">Membrane</location>
        <topology evidence="2">Peripheral membrane protein</topology>
    </subcellularLocation>
</comment>
<dbReference type="SUPFAM" id="SSF81606">
    <property type="entry name" value="PP2C-like"/>
    <property type="match status" value="1"/>
</dbReference>
<evidence type="ECO:0000256" key="7">
    <source>
        <dbReference type="ARBA" id="ARBA00022842"/>
    </source>
</evidence>
<keyword evidence="9" id="KW-0464">Manganese</keyword>
<evidence type="ECO:0000259" key="14">
    <source>
        <dbReference type="PROSITE" id="PS51746"/>
    </source>
</evidence>
<comment type="catalytic activity">
    <reaction evidence="10">
        <text>O-phospho-L-seryl-[protein] + H2O = L-seryl-[protein] + phosphate</text>
        <dbReference type="Rhea" id="RHEA:20629"/>
        <dbReference type="Rhea" id="RHEA-COMP:9863"/>
        <dbReference type="Rhea" id="RHEA-COMP:11604"/>
        <dbReference type="ChEBI" id="CHEBI:15377"/>
        <dbReference type="ChEBI" id="CHEBI:29999"/>
        <dbReference type="ChEBI" id="CHEBI:43474"/>
        <dbReference type="ChEBI" id="CHEBI:83421"/>
        <dbReference type="EC" id="3.1.3.16"/>
    </reaction>
</comment>
<evidence type="ECO:0000256" key="2">
    <source>
        <dbReference type="ARBA" id="ARBA00004170"/>
    </source>
</evidence>
<dbReference type="AlphaFoldDB" id="A0AA36HQ37"/>
<proteinExistence type="inferred from homology"/>
<dbReference type="PROSITE" id="PS01032">
    <property type="entry name" value="PPM_1"/>
    <property type="match status" value="1"/>
</dbReference>
<keyword evidence="8 12" id="KW-0904">Protein phosphatase</keyword>
<dbReference type="Gene3D" id="3.60.40.10">
    <property type="entry name" value="PPM-type phosphatase domain"/>
    <property type="match status" value="1"/>
</dbReference>
<dbReference type="GO" id="GO:0004722">
    <property type="term" value="F:protein serine/threonine phosphatase activity"/>
    <property type="evidence" value="ECO:0007669"/>
    <property type="project" value="UniProtKB-EC"/>
</dbReference>
<keyword evidence="7" id="KW-0460">Magnesium</keyword>
<dbReference type="InterPro" id="IPR015655">
    <property type="entry name" value="PP2C"/>
</dbReference>
<dbReference type="InterPro" id="IPR001932">
    <property type="entry name" value="PPM-type_phosphatase-like_dom"/>
</dbReference>
<dbReference type="PROSITE" id="PS51746">
    <property type="entry name" value="PPM_2"/>
    <property type="match status" value="1"/>
</dbReference>
<dbReference type="Pfam" id="PF00481">
    <property type="entry name" value="PP2C"/>
    <property type="match status" value="1"/>
</dbReference>
<dbReference type="GO" id="GO:0046872">
    <property type="term" value="F:metal ion binding"/>
    <property type="evidence" value="ECO:0007669"/>
    <property type="project" value="UniProtKB-KW"/>
</dbReference>
<evidence type="ECO:0000256" key="13">
    <source>
        <dbReference type="SAM" id="MobiDB-lite"/>
    </source>
</evidence>
<dbReference type="CDD" id="cd00143">
    <property type="entry name" value="PP2Cc"/>
    <property type="match status" value="1"/>
</dbReference>
<dbReference type="PANTHER" id="PTHR13832">
    <property type="entry name" value="PROTEIN PHOSPHATASE 2C"/>
    <property type="match status" value="1"/>
</dbReference>
<dbReference type="PANTHER" id="PTHR13832:SF803">
    <property type="entry name" value="PROTEIN PHOSPHATASE 1G"/>
    <property type="match status" value="1"/>
</dbReference>
<dbReference type="GO" id="GO:0016020">
    <property type="term" value="C:membrane"/>
    <property type="evidence" value="ECO:0007669"/>
    <property type="project" value="UniProtKB-SubCell"/>
</dbReference>
<dbReference type="EC" id="3.1.3.16" evidence="4"/>
<evidence type="ECO:0000256" key="9">
    <source>
        <dbReference type="ARBA" id="ARBA00023211"/>
    </source>
</evidence>
<dbReference type="InterPro" id="IPR036457">
    <property type="entry name" value="PPM-type-like_dom_sf"/>
</dbReference>
<evidence type="ECO:0000256" key="12">
    <source>
        <dbReference type="RuleBase" id="RU003465"/>
    </source>
</evidence>
<dbReference type="SMART" id="SM00332">
    <property type="entry name" value="PP2Cc"/>
    <property type="match status" value="1"/>
</dbReference>
<comment type="catalytic activity">
    <reaction evidence="11">
        <text>O-phospho-L-threonyl-[protein] + H2O = L-threonyl-[protein] + phosphate</text>
        <dbReference type="Rhea" id="RHEA:47004"/>
        <dbReference type="Rhea" id="RHEA-COMP:11060"/>
        <dbReference type="Rhea" id="RHEA-COMP:11605"/>
        <dbReference type="ChEBI" id="CHEBI:15377"/>
        <dbReference type="ChEBI" id="CHEBI:30013"/>
        <dbReference type="ChEBI" id="CHEBI:43474"/>
        <dbReference type="ChEBI" id="CHEBI:61977"/>
        <dbReference type="EC" id="3.1.3.16"/>
    </reaction>
</comment>
<evidence type="ECO:0000256" key="4">
    <source>
        <dbReference type="ARBA" id="ARBA00013081"/>
    </source>
</evidence>
<evidence type="ECO:0000256" key="3">
    <source>
        <dbReference type="ARBA" id="ARBA00006702"/>
    </source>
</evidence>
<sequence>MGQGLPKAVTSVAVKRVGGTAFRVGFAEMNGWRPSMEDAHVIYAQDTWGFFGVFDGHGGDQCSGYIARRITEELTSGGVPSDDAAVTALAFRLDKEFLDSQQPSGSTGTFVIVKAPSTPGGSYSLRVGNIGDSRVLLGRADGSIFPGPGTDSGLTTDHKPDLPSERARIERTGGNVQEVMGVARVNGDLAVSRAFGDAQHKTTGGPNPEDHPVSAAPELKEFECGPSDFLMLVCDGISEGNFPNEAVVKLAAEKLKAEGKPDPAQAAIAVCHEAIKCGSKDNLSCMIVLLGGGEVPGEQVEFIPGPFEAPDNPAFRKAYSAMAEHAGLSLSQALEKRFSRCKSELSLADPASEAAKELKLEIGQYGSGPPEELQEGSTERVDWFNNWLESSRNSTENAGLGDGAEPEGGGMTRDQLWEMLQSNPRLRDIAESSGLGLDRLLIQDREEPMRSVRVAKLEELKPAVEAHSALKWDDRLADACGCEGIVLKDDESDGTAQVRFPPPLGFKAWLPTSMLQDLSQPCKRVKACEKEQLKEAVEAHSALKWDERLAKLSGEEGLVIQQDKEDATLQVRFPTVSLTAWLPESTLTYIEEREAGSEAPENEGERAG</sequence>
<evidence type="ECO:0000313" key="16">
    <source>
        <dbReference type="Proteomes" id="UP001178507"/>
    </source>
</evidence>
<evidence type="ECO:0000256" key="1">
    <source>
        <dbReference type="ARBA" id="ARBA00001936"/>
    </source>
</evidence>
<keyword evidence="16" id="KW-1185">Reference proteome</keyword>
<name>A0AA36HQ37_9DINO</name>
<keyword evidence="6 12" id="KW-0378">Hydrolase</keyword>
<feature type="compositionally biased region" description="Gly residues" evidence="13">
    <location>
        <begin position="400"/>
        <end position="411"/>
    </location>
</feature>
<dbReference type="EMBL" id="CAUJNA010000153">
    <property type="protein sequence ID" value="CAJ1372715.1"/>
    <property type="molecule type" value="Genomic_DNA"/>
</dbReference>
<protein>
    <recommendedName>
        <fullName evidence="4">protein-serine/threonine phosphatase</fullName>
        <ecNumber evidence="4">3.1.3.16</ecNumber>
    </recommendedName>
</protein>
<feature type="domain" description="PPM-type phosphatase" evidence="14">
    <location>
        <begin position="23"/>
        <end position="290"/>
    </location>
</feature>
<dbReference type="Proteomes" id="UP001178507">
    <property type="component" value="Unassembled WGS sequence"/>
</dbReference>
<keyword evidence="5" id="KW-0479">Metal-binding</keyword>
<dbReference type="InterPro" id="IPR000222">
    <property type="entry name" value="PP2C_BS"/>
</dbReference>
<comment type="caution">
    <text evidence="15">The sequence shown here is derived from an EMBL/GenBank/DDBJ whole genome shotgun (WGS) entry which is preliminary data.</text>
</comment>
<feature type="region of interest" description="Disordered" evidence="13">
    <location>
        <begin position="392"/>
        <end position="411"/>
    </location>
</feature>
<accession>A0AA36HQ37</accession>
<evidence type="ECO:0000256" key="10">
    <source>
        <dbReference type="ARBA" id="ARBA00047761"/>
    </source>
</evidence>
<evidence type="ECO:0000256" key="5">
    <source>
        <dbReference type="ARBA" id="ARBA00022723"/>
    </source>
</evidence>
<evidence type="ECO:0000313" key="15">
    <source>
        <dbReference type="EMBL" id="CAJ1372715.1"/>
    </source>
</evidence>
<evidence type="ECO:0000256" key="6">
    <source>
        <dbReference type="ARBA" id="ARBA00022801"/>
    </source>
</evidence>
<comment type="similarity">
    <text evidence="3 12">Belongs to the PP2C family.</text>
</comment>
<organism evidence="15 16">
    <name type="scientific">Effrenium voratum</name>
    <dbReference type="NCBI Taxonomy" id="2562239"/>
    <lineage>
        <taxon>Eukaryota</taxon>
        <taxon>Sar</taxon>
        <taxon>Alveolata</taxon>
        <taxon>Dinophyceae</taxon>
        <taxon>Suessiales</taxon>
        <taxon>Symbiodiniaceae</taxon>
        <taxon>Effrenium</taxon>
    </lineage>
</organism>